<gene>
    <name evidence="1" type="ORF">ATO12_15745</name>
</gene>
<dbReference type="AlphaFoldDB" id="A0A023BTQ1"/>
<dbReference type="STRING" id="1317122.ATO12_15745"/>
<comment type="caution">
    <text evidence="1">The sequence shown here is derived from an EMBL/GenBank/DDBJ whole genome shotgun (WGS) entry which is preliminary data.</text>
</comment>
<organism evidence="1 2">
    <name type="scientific">Aquimarina atlantica</name>
    <dbReference type="NCBI Taxonomy" id="1317122"/>
    <lineage>
        <taxon>Bacteria</taxon>
        <taxon>Pseudomonadati</taxon>
        <taxon>Bacteroidota</taxon>
        <taxon>Flavobacteriia</taxon>
        <taxon>Flavobacteriales</taxon>
        <taxon>Flavobacteriaceae</taxon>
        <taxon>Aquimarina</taxon>
    </lineage>
</organism>
<dbReference type="eggNOG" id="ENOG5032NPQ">
    <property type="taxonomic scope" value="Bacteria"/>
</dbReference>
<reference evidence="1 2" key="1">
    <citation type="submission" date="2014-04" db="EMBL/GenBank/DDBJ databases">
        <title>Aquimarina sp. 22II-S11-z7 Genome Sequencing.</title>
        <authorList>
            <person name="Lai Q."/>
        </authorList>
    </citation>
    <scope>NUCLEOTIDE SEQUENCE [LARGE SCALE GENOMIC DNA]</scope>
    <source>
        <strain evidence="1 2">22II-S11-z7</strain>
    </source>
</reference>
<proteinExistence type="predicted"/>
<dbReference type="EMBL" id="AQRA01000005">
    <property type="protein sequence ID" value="EZH73392.1"/>
    <property type="molecule type" value="Genomic_DNA"/>
</dbReference>
<keyword evidence="2" id="KW-1185">Reference proteome</keyword>
<protein>
    <submittedName>
        <fullName evidence="1">Uncharacterized protein</fullName>
    </submittedName>
</protein>
<evidence type="ECO:0000313" key="2">
    <source>
        <dbReference type="Proteomes" id="UP000023541"/>
    </source>
</evidence>
<dbReference type="Proteomes" id="UP000023541">
    <property type="component" value="Unassembled WGS sequence"/>
</dbReference>
<evidence type="ECO:0000313" key="1">
    <source>
        <dbReference type="EMBL" id="EZH73392.1"/>
    </source>
</evidence>
<name>A0A023BTQ1_9FLAO</name>
<accession>A0A023BTQ1</accession>
<sequence>MSASGKEIKRSFSFRTITNNSSQLTQKAYFILGFEVVLTDLLIAIKENPKKIISKDFHQVGCTSCNIIEPVWAIKRNGVIKQCAKHKLLAIIPKVSELLRM</sequence>